<dbReference type="CDD" id="cd01026">
    <property type="entry name" value="TOPRIM_OLD"/>
    <property type="match status" value="1"/>
</dbReference>
<evidence type="ECO:0000259" key="1">
    <source>
        <dbReference type="Pfam" id="PF20469"/>
    </source>
</evidence>
<proteinExistence type="predicted"/>
<feature type="domain" description="OLD protein-like TOPRIM" evidence="1">
    <location>
        <begin position="38"/>
        <end position="92"/>
    </location>
</feature>
<keyword evidence="2" id="KW-0540">Nuclease</keyword>
<keyword evidence="2" id="KW-0255">Endonuclease</keyword>
<dbReference type="AlphaFoldDB" id="A0A6I6F317"/>
<dbReference type="GO" id="GO:0004519">
    <property type="term" value="F:endonuclease activity"/>
    <property type="evidence" value="ECO:0007669"/>
    <property type="project" value="UniProtKB-KW"/>
</dbReference>
<name>A0A6I6F317_9ACTN</name>
<keyword evidence="3" id="KW-1185">Reference proteome</keyword>
<dbReference type="Proteomes" id="UP000422572">
    <property type="component" value="Chromosome"/>
</dbReference>
<organism evidence="2 3">
    <name type="scientific">Streptomyces ficellus</name>
    <dbReference type="NCBI Taxonomy" id="1977088"/>
    <lineage>
        <taxon>Bacteria</taxon>
        <taxon>Bacillati</taxon>
        <taxon>Actinomycetota</taxon>
        <taxon>Actinomycetes</taxon>
        <taxon>Kitasatosporales</taxon>
        <taxon>Streptomycetaceae</taxon>
        <taxon>Streptomyces</taxon>
    </lineage>
</organism>
<sequence length="221" mass="23748">MDDVERFRAAAVAWAAGGDDAPEAAAAARELAVRTRPKKVVLVEGPSDRVALEALAARLGRDLDAEGFPVVPLGGVTSIGRFLEVLGPRGLGLGLAGMCDAAEEHWFQRGLERAGLGSGLGRAGMELRGFHVCDADLEDELIRAMGADAVREVIVAAGEWRAFRTFQNQPAQRERGVERQLHRFMGTHSGRKSQYARLLVERLDPGRVPAPLTRLLAHAAA</sequence>
<dbReference type="InterPro" id="IPR034139">
    <property type="entry name" value="TOPRIM_OLD"/>
</dbReference>
<protein>
    <submittedName>
        <fullName evidence="2">ATP-dependent endonuclease</fullName>
    </submittedName>
</protein>
<evidence type="ECO:0000313" key="3">
    <source>
        <dbReference type="Proteomes" id="UP000422572"/>
    </source>
</evidence>
<dbReference type="EMBL" id="CP034279">
    <property type="protein sequence ID" value="QGV77181.1"/>
    <property type="molecule type" value="Genomic_DNA"/>
</dbReference>
<accession>A0A6I6F317</accession>
<reference evidence="2 3" key="1">
    <citation type="submission" date="2018-12" db="EMBL/GenBank/DDBJ databases">
        <title>Complete genome sequence of Streptomyces ficellus NRRL8067, the producer of ficellomycin, feldamycin and nojirimycin.</title>
        <authorList>
            <person name="Zhang H."/>
            <person name="Yue R."/>
            <person name="Liu Y."/>
            <person name="Li M."/>
            <person name="Mu H."/>
            <person name="Zhang J."/>
        </authorList>
    </citation>
    <scope>NUCLEOTIDE SEQUENCE [LARGE SCALE GENOMIC DNA]</scope>
    <source>
        <strain evidence="2 3">NRRL 8067</strain>
    </source>
</reference>
<dbReference type="RefSeq" id="WP_156691002.1">
    <property type="nucleotide sequence ID" value="NZ_CP034279.1"/>
</dbReference>
<keyword evidence="2" id="KW-0378">Hydrolase</keyword>
<dbReference type="OrthoDB" id="9152042at2"/>
<evidence type="ECO:0000313" key="2">
    <source>
        <dbReference type="EMBL" id="QGV77181.1"/>
    </source>
</evidence>
<dbReference type="Pfam" id="PF20469">
    <property type="entry name" value="OLD-like_TOPRIM"/>
    <property type="match status" value="1"/>
</dbReference>
<dbReference type="KEGG" id="sfic:EIZ62_02140"/>
<gene>
    <name evidence="2" type="ORF">EIZ62_02140</name>
</gene>